<dbReference type="RefSeq" id="WP_004885782.1">
    <property type="nucleotide sequence ID" value="NZ_LJRF01000081.1"/>
</dbReference>
<comment type="caution">
    <text evidence="1">The sequence shown here is derived from an EMBL/GenBank/DDBJ whole genome shotgun (WGS) entry which is preliminary data.</text>
</comment>
<protein>
    <submittedName>
        <fullName evidence="1">Uncharacterized protein</fullName>
    </submittedName>
</protein>
<gene>
    <name evidence="1" type="ORF">ALO47_03519</name>
</gene>
<name>A0A0N8SQ91_PSESI</name>
<dbReference type="EMBL" id="LJRF01000081">
    <property type="protein sequence ID" value="KPY48536.1"/>
    <property type="molecule type" value="Genomic_DNA"/>
</dbReference>
<accession>A0A0N8SQ91</accession>
<dbReference type="Proteomes" id="UP000050554">
    <property type="component" value="Unassembled WGS sequence"/>
</dbReference>
<sequence length="211" mass="23328">MSADKNNAVYLGNIPSLVTFLPGLSVQERHDLQDVLLDAQLFAGAHLDFEKQWSSWMHYYRSRLNVRGLHARSLVVDDSLLVSSVADLRNATFAIKGVGDHQLLGDLVRRSFEAAGIYQAAGAYFKSGSGRSRLGSFQIVPCAKTGNGQILMLLCGLQLVADTYSAGGRRLVFFFKGGSYTFDSRTYMAHREDVIRYLAGRSKSLIRSVQI</sequence>
<organism evidence="1 2">
    <name type="scientific">Pseudomonas syringae pv. ribicola</name>
    <dbReference type="NCBI Taxonomy" id="55398"/>
    <lineage>
        <taxon>Bacteria</taxon>
        <taxon>Pseudomonadati</taxon>
        <taxon>Pseudomonadota</taxon>
        <taxon>Gammaproteobacteria</taxon>
        <taxon>Pseudomonadales</taxon>
        <taxon>Pseudomonadaceae</taxon>
        <taxon>Pseudomonas</taxon>
    </lineage>
</organism>
<dbReference type="PATRIC" id="fig|55398.3.peg.4410"/>
<evidence type="ECO:0000313" key="2">
    <source>
        <dbReference type="Proteomes" id="UP000050554"/>
    </source>
</evidence>
<proteinExistence type="predicted"/>
<evidence type="ECO:0000313" key="1">
    <source>
        <dbReference type="EMBL" id="KPY48536.1"/>
    </source>
</evidence>
<reference evidence="1 2" key="1">
    <citation type="submission" date="2015-09" db="EMBL/GenBank/DDBJ databases">
        <title>Genome announcement of multiple Pseudomonas syringae strains.</title>
        <authorList>
            <person name="Thakur S."/>
            <person name="Wang P.W."/>
            <person name="Gong Y."/>
            <person name="Weir B.S."/>
            <person name="Guttman D.S."/>
        </authorList>
    </citation>
    <scope>NUCLEOTIDE SEQUENCE [LARGE SCALE GENOMIC DNA]</scope>
    <source>
        <strain evidence="1 2">ICMP3882</strain>
    </source>
</reference>
<dbReference type="AlphaFoldDB" id="A0A0N8SQ91"/>